<dbReference type="STRING" id="742767.HMPREF9456_03308"/>
<gene>
    <name evidence="2" type="ORF">HMPREF9456_03308</name>
</gene>
<evidence type="ECO:0000313" key="2">
    <source>
        <dbReference type="EMBL" id="EGK04697.1"/>
    </source>
</evidence>
<protein>
    <submittedName>
        <fullName evidence="2">Uncharacterized protein</fullName>
    </submittedName>
</protein>
<comment type="caution">
    <text evidence="2">The sequence shown here is derived from an EMBL/GenBank/DDBJ whole genome shotgun (WGS) entry which is preliminary data.</text>
</comment>
<dbReference type="GeneID" id="78083903"/>
<proteinExistence type="predicted"/>
<reference evidence="2 3" key="1">
    <citation type="submission" date="2011-04" db="EMBL/GenBank/DDBJ databases">
        <title>The Genome Sequence of Dysgonomonas mossii DSM 22836.</title>
        <authorList>
            <consortium name="The Broad Institute Genome Sequencing Platform"/>
            <person name="Earl A."/>
            <person name="Ward D."/>
            <person name="Feldgarden M."/>
            <person name="Gevers D."/>
            <person name="Pudlo N."/>
            <person name="Martens E."/>
            <person name="Allen-Vercoe E."/>
            <person name="Young S.K."/>
            <person name="Zeng Q."/>
            <person name="Gargeya S."/>
            <person name="Fitzgerald M."/>
            <person name="Haas B."/>
            <person name="Abouelleil A."/>
            <person name="Alvarado L."/>
            <person name="Arachchi H.M."/>
            <person name="Berlin A."/>
            <person name="Brown A."/>
            <person name="Chapman S.B."/>
            <person name="Chen Z."/>
            <person name="Dunbar C."/>
            <person name="Freedman E."/>
            <person name="Gearin G."/>
            <person name="Gellesch M."/>
            <person name="Goldberg J."/>
            <person name="Griggs A."/>
            <person name="Gujja S."/>
            <person name="Heiman D."/>
            <person name="Howarth C."/>
            <person name="Larson L."/>
            <person name="Lui A."/>
            <person name="MacDonald P.J.P."/>
            <person name="Mehta T."/>
            <person name="Montmayeur A."/>
            <person name="Murphy C."/>
            <person name="Neiman D."/>
            <person name="Pearson M."/>
            <person name="Priest M."/>
            <person name="Roberts A."/>
            <person name="Saif S."/>
            <person name="Shea T."/>
            <person name="Shenoy N."/>
            <person name="Sisk P."/>
            <person name="Stolte C."/>
            <person name="Sykes S."/>
            <person name="Yandava C."/>
            <person name="Wortman J."/>
            <person name="Nusbaum C."/>
            <person name="Birren B."/>
        </authorList>
    </citation>
    <scope>NUCLEOTIDE SEQUENCE [LARGE SCALE GENOMIC DNA]</scope>
    <source>
        <strain evidence="2 3">DSM 22836</strain>
    </source>
</reference>
<accession>F8X4Z9</accession>
<sequence length="103" mass="12104">MEGFYLFIGIVIIVFGILQIILFFKLWGMTNDIREIRNEYINKSETYNTNDDIIINKSVIHKVSGKTLIAKLYDNDTDKYVCYSESGIFENRFSKDDLIFLED</sequence>
<dbReference type="eggNOG" id="ENOG502ZGWP">
    <property type="taxonomic scope" value="Bacteria"/>
</dbReference>
<dbReference type="AlphaFoldDB" id="F8X4Z9"/>
<dbReference type="OrthoDB" id="1083246at2"/>
<keyword evidence="1" id="KW-0812">Transmembrane</keyword>
<organism evidence="2 3">
    <name type="scientific">Dysgonomonas mossii DSM 22836</name>
    <dbReference type="NCBI Taxonomy" id="742767"/>
    <lineage>
        <taxon>Bacteria</taxon>
        <taxon>Pseudomonadati</taxon>
        <taxon>Bacteroidota</taxon>
        <taxon>Bacteroidia</taxon>
        <taxon>Bacteroidales</taxon>
        <taxon>Dysgonomonadaceae</taxon>
        <taxon>Dysgonomonas</taxon>
    </lineage>
</organism>
<evidence type="ECO:0000256" key="1">
    <source>
        <dbReference type="SAM" id="Phobius"/>
    </source>
</evidence>
<dbReference type="HOGENOM" id="CLU_176797_0_0_10"/>
<feature type="transmembrane region" description="Helical" evidence="1">
    <location>
        <begin position="6"/>
        <end position="27"/>
    </location>
</feature>
<keyword evidence="3" id="KW-1185">Reference proteome</keyword>
<dbReference type="RefSeq" id="WP_006844675.1">
    <property type="nucleotide sequence ID" value="NZ_AQWJ01000012.1"/>
</dbReference>
<keyword evidence="1" id="KW-0472">Membrane</keyword>
<name>F8X4Z9_9BACT</name>
<dbReference type="Proteomes" id="UP000006420">
    <property type="component" value="Unassembled WGS sequence"/>
</dbReference>
<dbReference type="EMBL" id="ADLW01000021">
    <property type="protein sequence ID" value="EGK04697.1"/>
    <property type="molecule type" value="Genomic_DNA"/>
</dbReference>
<evidence type="ECO:0000313" key="3">
    <source>
        <dbReference type="Proteomes" id="UP000006420"/>
    </source>
</evidence>
<keyword evidence="1" id="KW-1133">Transmembrane helix</keyword>